<dbReference type="AlphaFoldDB" id="A0A392V7A6"/>
<evidence type="ECO:0000313" key="2">
    <source>
        <dbReference type="Proteomes" id="UP000265520"/>
    </source>
</evidence>
<accession>A0A392V7A6</accession>
<dbReference type="EMBL" id="LXQA011082565">
    <property type="protein sequence ID" value="MCI84087.1"/>
    <property type="molecule type" value="Genomic_DNA"/>
</dbReference>
<sequence>MVKDWTKENHVFPENRDPLPWVEAKIEGVPSKYHDDDQVSSLGVEV</sequence>
<proteinExistence type="predicted"/>
<dbReference type="Proteomes" id="UP000265520">
    <property type="component" value="Unassembled WGS sequence"/>
</dbReference>
<organism evidence="1 2">
    <name type="scientific">Trifolium medium</name>
    <dbReference type="NCBI Taxonomy" id="97028"/>
    <lineage>
        <taxon>Eukaryota</taxon>
        <taxon>Viridiplantae</taxon>
        <taxon>Streptophyta</taxon>
        <taxon>Embryophyta</taxon>
        <taxon>Tracheophyta</taxon>
        <taxon>Spermatophyta</taxon>
        <taxon>Magnoliopsida</taxon>
        <taxon>eudicotyledons</taxon>
        <taxon>Gunneridae</taxon>
        <taxon>Pentapetalae</taxon>
        <taxon>rosids</taxon>
        <taxon>fabids</taxon>
        <taxon>Fabales</taxon>
        <taxon>Fabaceae</taxon>
        <taxon>Papilionoideae</taxon>
        <taxon>50 kb inversion clade</taxon>
        <taxon>NPAAA clade</taxon>
        <taxon>Hologalegina</taxon>
        <taxon>IRL clade</taxon>
        <taxon>Trifolieae</taxon>
        <taxon>Trifolium</taxon>
    </lineage>
</organism>
<keyword evidence="2" id="KW-1185">Reference proteome</keyword>
<protein>
    <submittedName>
        <fullName evidence="1">Uncharacterized protein</fullName>
    </submittedName>
</protein>
<reference evidence="1 2" key="1">
    <citation type="journal article" date="2018" name="Front. Plant Sci.">
        <title>Red Clover (Trifolium pratense) and Zigzag Clover (T. medium) - A Picture of Genomic Similarities and Differences.</title>
        <authorList>
            <person name="Dluhosova J."/>
            <person name="Istvanek J."/>
            <person name="Nedelnik J."/>
            <person name="Repkova J."/>
        </authorList>
    </citation>
    <scope>NUCLEOTIDE SEQUENCE [LARGE SCALE GENOMIC DNA]</scope>
    <source>
        <strain evidence="2">cv. 10/8</strain>
        <tissue evidence="1">Leaf</tissue>
    </source>
</reference>
<feature type="non-terminal residue" evidence="1">
    <location>
        <position position="46"/>
    </location>
</feature>
<name>A0A392V7A6_9FABA</name>
<comment type="caution">
    <text evidence="1">The sequence shown here is derived from an EMBL/GenBank/DDBJ whole genome shotgun (WGS) entry which is preliminary data.</text>
</comment>
<evidence type="ECO:0000313" key="1">
    <source>
        <dbReference type="EMBL" id="MCI84087.1"/>
    </source>
</evidence>